<evidence type="ECO:0000256" key="4">
    <source>
        <dbReference type="SAM" id="MobiDB-lite"/>
    </source>
</evidence>
<organism evidence="5 6">
    <name type="scientific">Stephania japonica</name>
    <dbReference type="NCBI Taxonomy" id="461633"/>
    <lineage>
        <taxon>Eukaryota</taxon>
        <taxon>Viridiplantae</taxon>
        <taxon>Streptophyta</taxon>
        <taxon>Embryophyta</taxon>
        <taxon>Tracheophyta</taxon>
        <taxon>Spermatophyta</taxon>
        <taxon>Magnoliopsida</taxon>
        <taxon>Ranunculales</taxon>
        <taxon>Menispermaceae</taxon>
        <taxon>Menispermoideae</taxon>
        <taxon>Cissampelideae</taxon>
        <taxon>Stephania</taxon>
    </lineage>
</organism>
<keyword evidence="3" id="KW-0804">Transcription</keyword>
<keyword evidence="1" id="KW-0678">Repressor</keyword>
<gene>
    <name evidence="5" type="ORF">Sjap_003549</name>
</gene>
<sequence>MVMRPLFAQWRPSSIENTSGDHEEKGSDGLMMSSNEQEGMASSRGVVRKNAKVLQKRIAQRGLGVAQLERLRLEERWKKMTEHLQMLYHHQNLRNQHNQQFQFQFQLPFSSFLNNQIGETSHSTSATTHSIIVNANTSFVDQGRSPFFGPDSQNLSGNGGSAFVSNLNDQQRGNNPFFVENNEQTYGQPCGQTLLFHQCLSSNCVTCFEKRRSEAAMLSEHIAGFSQEKRNHAELMMAPATNQGSNRFLELALGSQTRPMMNNGNFMINKPAEFCSSFGPNKVVQNQEIHEVIGVHGKINSNDNTTNNIKKYNFFPTHHSGNNSNSRSGGSKKDYYNQFCSSTITSSVRAEATEGSPVVLSDQEPSYTATHTDTKCLDLSLKLSC</sequence>
<proteinExistence type="predicted"/>
<accession>A0AAP0PVK3</accession>
<keyword evidence="2" id="KW-0805">Transcription regulation</keyword>
<evidence type="ECO:0000256" key="3">
    <source>
        <dbReference type="ARBA" id="ARBA00023163"/>
    </source>
</evidence>
<dbReference type="AlphaFoldDB" id="A0AAP0PVK3"/>
<dbReference type="InterPro" id="IPR040356">
    <property type="entry name" value="SPEAR"/>
</dbReference>
<dbReference type="Proteomes" id="UP001417504">
    <property type="component" value="Unassembled WGS sequence"/>
</dbReference>
<dbReference type="EMBL" id="JBBNAE010000001">
    <property type="protein sequence ID" value="KAK9156069.1"/>
    <property type="molecule type" value="Genomic_DNA"/>
</dbReference>
<reference evidence="5 6" key="1">
    <citation type="submission" date="2024-01" db="EMBL/GenBank/DDBJ databases">
        <title>Genome assemblies of Stephania.</title>
        <authorList>
            <person name="Yang L."/>
        </authorList>
    </citation>
    <scope>NUCLEOTIDE SEQUENCE [LARGE SCALE GENOMIC DNA]</scope>
    <source>
        <strain evidence="5">QJT</strain>
        <tissue evidence="5">Leaf</tissue>
    </source>
</reference>
<comment type="caution">
    <text evidence="5">The sequence shown here is derived from an EMBL/GenBank/DDBJ whole genome shotgun (WGS) entry which is preliminary data.</text>
</comment>
<dbReference type="PANTHER" id="PTHR33388:SF2">
    <property type="entry name" value="PROTEIN SPOROCYTELESS"/>
    <property type="match status" value="1"/>
</dbReference>
<protein>
    <submittedName>
        <fullName evidence="5">Uncharacterized protein</fullName>
    </submittedName>
</protein>
<dbReference type="GO" id="GO:0003700">
    <property type="term" value="F:DNA-binding transcription factor activity"/>
    <property type="evidence" value="ECO:0007669"/>
    <property type="project" value="InterPro"/>
</dbReference>
<evidence type="ECO:0000313" key="6">
    <source>
        <dbReference type="Proteomes" id="UP001417504"/>
    </source>
</evidence>
<evidence type="ECO:0000256" key="1">
    <source>
        <dbReference type="ARBA" id="ARBA00022491"/>
    </source>
</evidence>
<evidence type="ECO:0000256" key="2">
    <source>
        <dbReference type="ARBA" id="ARBA00023015"/>
    </source>
</evidence>
<evidence type="ECO:0000313" key="5">
    <source>
        <dbReference type="EMBL" id="KAK9156069.1"/>
    </source>
</evidence>
<dbReference type="PANTHER" id="PTHR33388">
    <property type="entry name" value="OS01G0212500 PROTEIN"/>
    <property type="match status" value="1"/>
</dbReference>
<keyword evidence="6" id="KW-1185">Reference proteome</keyword>
<name>A0AAP0PVK3_9MAGN</name>
<feature type="region of interest" description="Disordered" evidence="4">
    <location>
        <begin position="12"/>
        <end position="47"/>
    </location>
</feature>